<keyword evidence="1" id="KW-0175">Coiled coil</keyword>
<dbReference type="EMBL" id="CACVAQ010000327">
    <property type="protein sequence ID" value="CAA6823369.1"/>
    <property type="molecule type" value="Genomic_DNA"/>
</dbReference>
<dbReference type="AlphaFoldDB" id="A0A6S6U9K4"/>
<keyword evidence="2" id="KW-0732">Signal</keyword>
<accession>A0A6S6U9K4</accession>
<feature type="chain" id="PRO_5028252695" evidence="2">
    <location>
        <begin position="18"/>
        <end position="146"/>
    </location>
</feature>
<name>A0A6S6U9K4_9BACT</name>
<feature type="signal peptide" evidence="2">
    <location>
        <begin position="1"/>
        <end position="17"/>
    </location>
</feature>
<sequence length="146" mass="16457">MQKLILLLFIAPLGLFAQSDTAVKRTHQEAESQFMQRYPQAEKIDLELLTAQQKDAHKQCNTCGKKKAPTSQLEAHQVTMEALLSDQQRLTAIIKNLEDNESTDLGLLKKYNKALSLNLEKVETLELALEQAEKKQAQIALKKAAR</sequence>
<feature type="coiled-coil region" evidence="1">
    <location>
        <begin position="80"/>
        <end position="142"/>
    </location>
</feature>
<gene>
    <name evidence="3" type="ORF">HELGO_WM19080</name>
</gene>
<organism evidence="3">
    <name type="scientific">uncultured Aureispira sp</name>
    <dbReference type="NCBI Taxonomy" id="1331704"/>
    <lineage>
        <taxon>Bacteria</taxon>
        <taxon>Pseudomonadati</taxon>
        <taxon>Bacteroidota</taxon>
        <taxon>Saprospiria</taxon>
        <taxon>Saprospirales</taxon>
        <taxon>Saprospiraceae</taxon>
        <taxon>Aureispira</taxon>
        <taxon>environmental samples</taxon>
    </lineage>
</organism>
<reference evidence="3" key="1">
    <citation type="submission" date="2020-01" db="EMBL/GenBank/DDBJ databases">
        <authorList>
            <person name="Meier V. D."/>
            <person name="Meier V D."/>
        </authorList>
    </citation>
    <scope>NUCLEOTIDE SEQUENCE</scope>
    <source>
        <strain evidence="3">HLG_WM_MAG_10</strain>
    </source>
</reference>
<protein>
    <submittedName>
        <fullName evidence="3">Uncharacterized protein</fullName>
    </submittedName>
</protein>
<evidence type="ECO:0000256" key="1">
    <source>
        <dbReference type="SAM" id="Coils"/>
    </source>
</evidence>
<evidence type="ECO:0000256" key="2">
    <source>
        <dbReference type="SAM" id="SignalP"/>
    </source>
</evidence>
<proteinExistence type="predicted"/>
<evidence type="ECO:0000313" key="3">
    <source>
        <dbReference type="EMBL" id="CAA6823369.1"/>
    </source>
</evidence>